<dbReference type="AlphaFoldDB" id="A0A1Z2KUG7"/>
<protein>
    <submittedName>
        <fullName evidence="2">Uncharacterized protein</fullName>
    </submittedName>
</protein>
<accession>A0A1Z2KUG7</accession>
<name>A0A1Z2KUG7_9ACTN</name>
<dbReference type="Proteomes" id="UP000195755">
    <property type="component" value="Chromosome"/>
</dbReference>
<dbReference type="OrthoDB" id="4552079at2"/>
<sequence length="138" mass="15436">MATWGLILETTVGLGERKHTEAYVIAQVEGEREMALAELERRARAYTPEHPRSPKRRRLFRDGDGFLLIVDGAWQSHATRFSAAELMDDTDRPAPAERVGDEPLATTPEFPPPPPPSVERDEDGVPVRPAWLGRTDLP</sequence>
<evidence type="ECO:0000313" key="3">
    <source>
        <dbReference type="Proteomes" id="UP000195755"/>
    </source>
</evidence>
<dbReference type="EMBL" id="CP021744">
    <property type="protein sequence ID" value="ARZ65682.1"/>
    <property type="molecule type" value="Genomic_DNA"/>
</dbReference>
<feature type="compositionally biased region" description="Basic and acidic residues" evidence="1">
    <location>
        <begin position="89"/>
        <end position="101"/>
    </location>
</feature>
<feature type="region of interest" description="Disordered" evidence="1">
    <location>
        <begin position="85"/>
        <end position="138"/>
    </location>
</feature>
<gene>
    <name evidence="2" type="ORF">SMD11_0014</name>
</gene>
<dbReference type="KEGG" id="salj:SMD11_0014"/>
<evidence type="ECO:0000313" key="2">
    <source>
        <dbReference type="EMBL" id="ARZ65682.1"/>
    </source>
</evidence>
<dbReference type="RefSeq" id="WP_087924420.1">
    <property type="nucleotide sequence ID" value="NZ_CP021744.1"/>
</dbReference>
<reference evidence="2 3" key="1">
    <citation type="submission" date="2017-06" db="EMBL/GenBank/DDBJ databases">
        <title>Streptomyces albireticuli Genome sequencing and assembly.</title>
        <authorList>
            <person name="Wang Y."/>
            <person name="Du B."/>
            <person name="Ding Y."/>
            <person name="Liu H."/>
            <person name="Hou Q."/>
            <person name="Liu K."/>
            <person name="Yao L."/>
            <person name="Wang C."/>
        </authorList>
    </citation>
    <scope>NUCLEOTIDE SEQUENCE [LARGE SCALE GENOMIC DNA]</scope>
    <source>
        <strain evidence="2 3">MDJK11</strain>
    </source>
</reference>
<proteinExistence type="predicted"/>
<evidence type="ECO:0000256" key="1">
    <source>
        <dbReference type="SAM" id="MobiDB-lite"/>
    </source>
</evidence>
<organism evidence="2 3">
    <name type="scientific">Streptomyces albireticuli</name>
    <dbReference type="NCBI Taxonomy" id="1940"/>
    <lineage>
        <taxon>Bacteria</taxon>
        <taxon>Bacillati</taxon>
        <taxon>Actinomycetota</taxon>
        <taxon>Actinomycetes</taxon>
        <taxon>Kitasatosporales</taxon>
        <taxon>Streptomycetaceae</taxon>
        <taxon>Streptomyces</taxon>
    </lineage>
</organism>